<dbReference type="GO" id="GO:0005886">
    <property type="term" value="C:plasma membrane"/>
    <property type="evidence" value="ECO:0007669"/>
    <property type="project" value="UniProtKB-SubCell"/>
</dbReference>
<keyword evidence="5" id="KW-0029">Amino-acid transport</keyword>
<proteinExistence type="inferred from homology"/>
<comment type="caution">
    <text evidence="10">The sequence shown here is derived from an EMBL/GenBank/DDBJ whole genome shotgun (WGS) entry which is preliminary data.</text>
</comment>
<evidence type="ECO:0000256" key="5">
    <source>
        <dbReference type="ARBA" id="ARBA00022970"/>
    </source>
</evidence>
<accession>A0A0W8FXS5</accession>
<dbReference type="CDD" id="cd06582">
    <property type="entry name" value="TM_PBP1_LivH_like"/>
    <property type="match status" value="1"/>
</dbReference>
<evidence type="ECO:0000256" key="9">
    <source>
        <dbReference type="SAM" id="Phobius"/>
    </source>
</evidence>
<gene>
    <name evidence="10" type="ORF">ASZ90_004477</name>
</gene>
<dbReference type="GO" id="GO:0006865">
    <property type="term" value="P:amino acid transport"/>
    <property type="evidence" value="ECO:0007669"/>
    <property type="project" value="UniProtKB-KW"/>
</dbReference>
<feature type="transmembrane region" description="Helical" evidence="9">
    <location>
        <begin position="93"/>
        <end position="114"/>
    </location>
</feature>
<feature type="transmembrane region" description="Helical" evidence="9">
    <location>
        <begin position="255"/>
        <end position="277"/>
    </location>
</feature>
<dbReference type="AlphaFoldDB" id="A0A0W8FXS5"/>
<comment type="subcellular location">
    <subcellularLocation>
        <location evidence="1">Cell membrane</location>
        <topology evidence="1">Multi-pass membrane protein</topology>
    </subcellularLocation>
</comment>
<keyword evidence="3" id="KW-1003">Cell membrane</keyword>
<feature type="transmembrane region" description="Helical" evidence="9">
    <location>
        <begin position="6"/>
        <end position="27"/>
    </location>
</feature>
<feature type="transmembrane region" description="Helical" evidence="9">
    <location>
        <begin position="61"/>
        <end position="81"/>
    </location>
</feature>
<feature type="transmembrane region" description="Helical" evidence="9">
    <location>
        <begin position="34"/>
        <end position="55"/>
    </location>
</feature>
<keyword evidence="6 9" id="KW-1133">Transmembrane helix</keyword>
<dbReference type="PANTHER" id="PTHR11795:SF449">
    <property type="entry name" value="BRANCHED-CHAIN AMINO ACID TRANSPORT PERMEASE PROTEIN LIVH-RELATED"/>
    <property type="match status" value="1"/>
</dbReference>
<feature type="transmembrane region" description="Helical" evidence="9">
    <location>
        <begin position="221"/>
        <end position="248"/>
    </location>
</feature>
<organism evidence="10">
    <name type="scientific">hydrocarbon metagenome</name>
    <dbReference type="NCBI Taxonomy" id="938273"/>
    <lineage>
        <taxon>unclassified sequences</taxon>
        <taxon>metagenomes</taxon>
        <taxon>ecological metagenomes</taxon>
    </lineage>
</organism>
<dbReference type="EMBL" id="LNQE01000623">
    <property type="protein sequence ID" value="KUG25696.1"/>
    <property type="molecule type" value="Genomic_DNA"/>
</dbReference>
<evidence type="ECO:0000256" key="2">
    <source>
        <dbReference type="ARBA" id="ARBA00022448"/>
    </source>
</evidence>
<evidence type="ECO:0000256" key="3">
    <source>
        <dbReference type="ARBA" id="ARBA00022475"/>
    </source>
</evidence>
<dbReference type="GO" id="GO:0022857">
    <property type="term" value="F:transmembrane transporter activity"/>
    <property type="evidence" value="ECO:0007669"/>
    <property type="project" value="InterPro"/>
</dbReference>
<dbReference type="PANTHER" id="PTHR11795">
    <property type="entry name" value="BRANCHED-CHAIN AMINO ACID TRANSPORT SYSTEM PERMEASE PROTEIN LIVH"/>
    <property type="match status" value="1"/>
</dbReference>
<reference evidence="10" key="1">
    <citation type="journal article" date="2015" name="Proc. Natl. Acad. Sci. U.S.A.">
        <title>Networks of energetic and metabolic interactions define dynamics in microbial communities.</title>
        <authorList>
            <person name="Embree M."/>
            <person name="Liu J.K."/>
            <person name="Al-Bassam M.M."/>
            <person name="Zengler K."/>
        </authorList>
    </citation>
    <scope>NUCLEOTIDE SEQUENCE</scope>
</reference>
<dbReference type="InterPro" id="IPR052157">
    <property type="entry name" value="BCAA_transport_permease"/>
</dbReference>
<dbReference type="Pfam" id="PF02653">
    <property type="entry name" value="BPD_transp_2"/>
    <property type="match status" value="1"/>
</dbReference>
<feature type="transmembrane region" description="Helical" evidence="9">
    <location>
        <begin position="188"/>
        <end position="209"/>
    </location>
</feature>
<protein>
    <submittedName>
        <fullName evidence="10">High-affinity branched-chain amino acid transport system permease protein livh</fullName>
    </submittedName>
</protein>
<evidence type="ECO:0000256" key="4">
    <source>
        <dbReference type="ARBA" id="ARBA00022692"/>
    </source>
</evidence>
<evidence type="ECO:0000256" key="8">
    <source>
        <dbReference type="ARBA" id="ARBA00037998"/>
    </source>
</evidence>
<evidence type="ECO:0000256" key="6">
    <source>
        <dbReference type="ARBA" id="ARBA00022989"/>
    </source>
</evidence>
<name>A0A0W8FXS5_9ZZZZ</name>
<feature type="transmembrane region" description="Helical" evidence="9">
    <location>
        <begin position="140"/>
        <end position="161"/>
    </location>
</feature>
<evidence type="ECO:0000256" key="7">
    <source>
        <dbReference type="ARBA" id="ARBA00023136"/>
    </source>
</evidence>
<evidence type="ECO:0000313" key="10">
    <source>
        <dbReference type="EMBL" id="KUG25696.1"/>
    </source>
</evidence>
<dbReference type="InterPro" id="IPR001851">
    <property type="entry name" value="ABC_transp_permease"/>
</dbReference>
<keyword evidence="7 9" id="KW-0472">Membrane</keyword>
<keyword evidence="4 9" id="KW-0812">Transmembrane</keyword>
<sequence length="292" mass="31405">MTSQIIVNIAISSSIFLLIALSFSLIYEVTRFFHFAHAVVFTSGAYFAFLFHIMLGLPLYLAIPLACMSACLIGCMMEWFVYKPLRKRGATSIILLLASLGLYIVLQNLISMMFGDDTKSIRTWPVVAGREVLGARITDVQIIIIVASIVLVVLVAGFLALAKTGKAMRAVANNKELADVSGINSDKIILISFAFGSALAGIAGILVALDVDMTPTMGMNALMMGVVAMIVGGVGSIWGIALGALLLALAQNLGVWYISSQWQDAIAFAILLIFLLFKPEGFFGKKVKKAEI</sequence>
<evidence type="ECO:0000256" key="1">
    <source>
        <dbReference type="ARBA" id="ARBA00004651"/>
    </source>
</evidence>
<keyword evidence="2" id="KW-0813">Transport</keyword>
<comment type="similarity">
    <text evidence="8">Belongs to the binding-protein-dependent transport system permease family. LivHM subfamily.</text>
</comment>